<proteinExistence type="predicted"/>
<keyword evidence="1" id="KW-0812">Transmembrane</keyword>
<evidence type="ECO:0000313" key="3">
    <source>
        <dbReference type="EMBL" id="AXK60948.1"/>
    </source>
</evidence>
<organism evidence="3 4">
    <name type="scientific">Candidatus Chromulinivorax destructor</name>
    <dbReference type="NCBI Taxonomy" id="2066483"/>
    <lineage>
        <taxon>Bacteria</taxon>
        <taxon>Candidatus Babelota</taxon>
        <taxon>Candidatus Babeliae</taxon>
        <taxon>Candidatus Babeliales</taxon>
        <taxon>Candidatus Chromulinivoraceae</taxon>
        <taxon>Candidatus Chromulinivorax</taxon>
    </lineage>
</organism>
<feature type="domain" description="VWFA" evidence="2">
    <location>
        <begin position="114"/>
        <end position="315"/>
    </location>
</feature>
<dbReference type="KEGG" id="cdes:C0J27_04400"/>
<sequence>MFDTSRVTNINMYMGYIMTTTIWGINFAAIENIFYFYYLIPLFFLLLYQLHSYRKRSNLLVHPLYRSNLLRNYSYQMKLCKMILLCIGMVAIFITLLRPQWDKKEEKISQQGRDLLIAIDISRSMLAQDLKPNRLEFAKEKIKKLLFNLSCERVGLIIFSSSTFMQCPLTTDYGAFLMFLDKLDADTISSGTTAIDQAIKEGLRVFESNPTQKTKLLVVFTDGEDFSTDLQGVKNQAAQNRLSICTVGIGTPHGAPVPIIDNHGKQTGWEKDEQNNVVMSRLNEDLLMNIAHQTGGKYVRGVQSDDDIISLIRMINKFEKDSFEDKSFDAYQEQYPYFIAISFLCFALEWIL</sequence>
<dbReference type="SMART" id="SM00327">
    <property type="entry name" value="VWA"/>
    <property type="match status" value="1"/>
</dbReference>
<dbReference type="Gene3D" id="3.40.50.410">
    <property type="entry name" value="von Willebrand factor, type A domain"/>
    <property type="match status" value="1"/>
</dbReference>
<dbReference type="PANTHER" id="PTHR22550:SF14">
    <property type="entry name" value="VWFA DOMAIN-CONTAINING PROTEIN"/>
    <property type="match status" value="1"/>
</dbReference>
<evidence type="ECO:0000256" key="1">
    <source>
        <dbReference type="SAM" id="Phobius"/>
    </source>
</evidence>
<gene>
    <name evidence="3" type="ORF">C0J27_04400</name>
</gene>
<feature type="transmembrane region" description="Helical" evidence="1">
    <location>
        <begin position="12"/>
        <end position="29"/>
    </location>
</feature>
<dbReference type="InterPro" id="IPR002035">
    <property type="entry name" value="VWF_A"/>
</dbReference>
<feature type="transmembrane region" description="Helical" evidence="1">
    <location>
        <begin position="35"/>
        <end position="53"/>
    </location>
</feature>
<dbReference type="OrthoDB" id="6206554at2"/>
<keyword evidence="1" id="KW-0472">Membrane</keyword>
<dbReference type="InterPro" id="IPR036465">
    <property type="entry name" value="vWFA_dom_sf"/>
</dbReference>
<protein>
    <recommendedName>
        <fullName evidence="2">VWFA domain-containing protein</fullName>
    </recommendedName>
</protein>
<dbReference type="EMBL" id="CP025544">
    <property type="protein sequence ID" value="AXK60948.1"/>
    <property type="molecule type" value="Genomic_DNA"/>
</dbReference>
<dbReference type="PANTHER" id="PTHR22550">
    <property type="entry name" value="SPORE GERMINATION PROTEIN"/>
    <property type="match status" value="1"/>
</dbReference>
<dbReference type="SUPFAM" id="SSF53300">
    <property type="entry name" value="vWA-like"/>
    <property type="match status" value="1"/>
</dbReference>
<dbReference type="AlphaFoldDB" id="A0A345ZCD1"/>
<keyword evidence="1" id="KW-1133">Transmembrane helix</keyword>
<feature type="transmembrane region" description="Helical" evidence="1">
    <location>
        <begin position="79"/>
        <end position="97"/>
    </location>
</feature>
<keyword evidence="4" id="KW-1185">Reference proteome</keyword>
<dbReference type="InterPro" id="IPR050768">
    <property type="entry name" value="UPF0353/GerABKA_families"/>
</dbReference>
<reference evidence="3 4" key="1">
    <citation type="submission" date="2017-12" db="EMBL/GenBank/DDBJ databases">
        <title>Chromulinavorax destructans is a abundant pathogen of dominant heterotrophic picoflagllates.</title>
        <authorList>
            <person name="Deeg C.M."/>
            <person name="Zimmer M."/>
            <person name="Suttle C.A."/>
        </authorList>
    </citation>
    <scope>NUCLEOTIDE SEQUENCE [LARGE SCALE GENOMIC DNA]</scope>
    <source>
        <strain evidence="3 4">SeV1</strain>
    </source>
</reference>
<evidence type="ECO:0000313" key="4">
    <source>
        <dbReference type="Proteomes" id="UP000254834"/>
    </source>
</evidence>
<dbReference type="Pfam" id="PF13519">
    <property type="entry name" value="VWA_2"/>
    <property type="match status" value="1"/>
</dbReference>
<name>A0A345ZCD1_9BACT</name>
<dbReference type="Proteomes" id="UP000254834">
    <property type="component" value="Chromosome"/>
</dbReference>
<accession>A0A345ZCD1</accession>
<evidence type="ECO:0000259" key="2">
    <source>
        <dbReference type="PROSITE" id="PS50234"/>
    </source>
</evidence>
<dbReference type="PROSITE" id="PS50234">
    <property type="entry name" value="VWFA"/>
    <property type="match status" value="1"/>
</dbReference>